<dbReference type="EMBL" id="CP049074">
    <property type="protein sequence ID" value="QKR00889.1"/>
    <property type="molecule type" value="Genomic_DNA"/>
</dbReference>
<protein>
    <submittedName>
        <fullName evidence="1">Transposase</fullName>
    </submittedName>
</protein>
<organism evidence="1 2">
    <name type="scientific">Metallosphaera tengchongensis</name>
    <dbReference type="NCBI Taxonomy" id="1532350"/>
    <lineage>
        <taxon>Archaea</taxon>
        <taxon>Thermoproteota</taxon>
        <taxon>Thermoprotei</taxon>
        <taxon>Sulfolobales</taxon>
        <taxon>Sulfolobaceae</taxon>
        <taxon>Metallosphaera</taxon>
    </lineage>
</organism>
<evidence type="ECO:0000313" key="2">
    <source>
        <dbReference type="Proteomes" id="UP000509301"/>
    </source>
</evidence>
<dbReference type="AlphaFoldDB" id="A0A6N0NZC2"/>
<dbReference type="Proteomes" id="UP000509301">
    <property type="component" value="Chromosome"/>
</dbReference>
<dbReference type="KEGG" id="mten:GWK48_11295"/>
<reference evidence="1 2" key="1">
    <citation type="submission" date="2020-02" db="EMBL/GenBank/DDBJ databases">
        <title>Comparative genome analysis reveals the metabolism and evolution of the thermophilic archaeal genus Metallosphaera.</title>
        <authorList>
            <person name="Jiang C."/>
        </authorList>
    </citation>
    <scope>NUCLEOTIDE SEQUENCE [LARGE SCALE GENOMIC DNA]</scope>
    <source>
        <strain evidence="1 2">Ric-A</strain>
    </source>
</reference>
<sequence>MYKLYEYGIKVSLVLKYNTPKLRAFHNVVNERKPGGVVNCPRGHKLHGDVNGALNVMKLGVTRIVNTLKNSLFPRNFKRSNPLKGAGITP</sequence>
<gene>
    <name evidence="1" type="ORF">GWK48_11295</name>
</gene>
<evidence type="ECO:0000313" key="1">
    <source>
        <dbReference type="EMBL" id="QKR00889.1"/>
    </source>
</evidence>
<proteinExistence type="predicted"/>
<dbReference type="OrthoDB" id="43512at2157"/>
<accession>A0A6N0NZC2</accession>
<name>A0A6N0NZC2_9CREN</name>
<keyword evidence="2" id="KW-1185">Reference proteome</keyword>